<evidence type="ECO:0000256" key="1">
    <source>
        <dbReference type="SAM" id="Coils"/>
    </source>
</evidence>
<comment type="caution">
    <text evidence="2">The sequence shown here is derived from an EMBL/GenBank/DDBJ whole genome shotgun (WGS) entry which is preliminary data.</text>
</comment>
<dbReference type="Proteomes" id="UP001330749">
    <property type="component" value="Unassembled WGS sequence"/>
</dbReference>
<accession>A0ABU6NFM8</accession>
<dbReference type="Gene3D" id="1.10.1660.10">
    <property type="match status" value="1"/>
</dbReference>
<sequence>MSDVLILLKDAAKIVGLAETTVKGYMNKVEKFSSYRMERSNDGKLVFSELDINLLISINKLKKIKGMTIDEAIKQAIADILDISYKSKKSDETTTDLSDMSDVKDVSDISNQVVTIMSDISDIKAINQLLTVEIRQMREESNKREEEMKQEIKTLGNKYEQSKVEELRLMLEIKKAIAEAAPATASQVKENKKKWWKFWQ</sequence>
<dbReference type="RefSeq" id="WP_327969306.1">
    <property type="nucleotide sequence ID" value="NZ_JARMQG010000282.1"/>
</dbReference>
<evidence type="ECO:0000313" key="3">
    <source>
        <dbReference type="Proteomes" id="UP001330749"/>
    </source>
</evidence>
<name>A0ABU6NFM8_9BACI</name>
<organism evidence="2 3">
    <name type="scientific">Bacillus xiapuensis</name>
    <dbReference type="NCBI Taxonomy" id="2014075"/>
    <lineage>
        <taxon>Bacteria</taxon>
        <taxon>Bacillati</taxon>
        <taxon>Bacillota</taxon>
        <taxon>Bacilli</taxon>
        <taxon>Bacillales</taxon>
        <taxon>Bacillaceae</taxon>
        <taxon>Bacillus</taxon>
    </lineage>
</organism>
<dbReference type="EMBL" id="JARMQG010000282">
    <property type="protein sequence ID" value="MED3564187.1"/>
    <property type="molecule type" value="Genomic_DNA"/>
</dbReference>
<protein>
    <submittedName>
        <fullName evidence="2">MerR family transcriptional regulator</fullName>
    </submittedName>
</protein>
<feature type="coiled-coil region" evidence="1">
    <location>
        <begin position="127"/>
        <end position="165"/>
    </location>
</feature>
<proteinExistence type="predicted"/>
<reference evidence="2 3" key="1">
    <citation type="submission" date="2023-03" db="EMBL/GenBank/DDBJ databases">
        <title>Bacillus Genome Sequencing.</title>
        <authorList>
            <person name="Dunlap C."/>
        </authorList>
    </citation>
    <scope>NUCLEOTIDE SEQUENCE [LARGE SCALE GENOMIC DNA]</scope>
    <source>
        <strain evidence="2 3">B-14544</strain>
    </source>
</reference>
<keyword evidence="1" id="KW-0175">Coiled coil</keyword>
<gene>
    <name evidence="2" type="ORF">P4447_17345</name>
</gene>
<keyword evidence="3" id="KW-1185">Reference proteome</keyword>
<evidence type="ECO:0000313" key="2">
    <source>
        <dbReference type="EMBL" id="MED3564187.1"/>
    </source>
</evidence>